<feature type="transmembrane region" description="Helical" evidence="2">
    <location>
        <begin position="109"/>
        <end position="129"/>
    </location>
</feature>
<feature type="transmembrane region" description="Helical" evidence="2">
    <location>
        <begin position="150"/>
        <end position="170"/>
    </location>
</feature>
<feature type="transmembrane region" description="Helical" evidence="2">
    <location>
        <begin position="176"/>
        <end position="203"/>
    </location>
</feature>
<proteinExistence type="predicted"/>
<evidence type="ECO:0000256" key="2">
    <source>
        <dbReference type="SAM" id="Phobius"/>
    </source>
</evidence>
<accession>A0A061S8H0</accession>
<reference evidence="4" key="1">
    <citation type="submission" date="2014-05" db="EMBL/GenBank/DDBJ databases">
        <title>The transcriptome of the halophilic microalga Tetraselmis sp. GSL018 isolated from the Great Salt Lake, Utah.</title>
        <authorList>
            <person name="Jinkerson R.E."/>
            <person name="D'Adamo S."/>
            <person name="Posewitz M.C."/>
        </authorList>
    </citation>
    <scope>NUCLEOTIDE SEQUENCE</scope>
    <source>
        <strain evidence="4">GSL018</strain>
    </source>
</reference>
<protein>
    <submittedName>
        <fullName evidence="4">Tvp38 tmem64 family membrane protein slr0305-like</fullName>
    </submittedName>
</protein>
<dbReference type="PANTHER" id="PTHR46826:SF1">
    <property type="entry name" value="TVP38_TMEM64 FAMILY MEMBRANE PROTEIN YDJX"/>
    <property type="match status" value="1"/>
</dbReference>
<keyword evidence="2" id="KW-0812">Transmembrane</keyword>
<dbReference type="InterPro" id="IPR032816">
    <property type="entry name" value="VTT_dom"/>
</dbReference>
<feature type="domain" description="VTT" evidence="3">
    <location>
        <begin position="167"/>
        <end position="285"/>
    </location>
</feature>
<sequence length="339" mass="35420">MLCKSLPCSSLFHGYNYSERTRNTTTSGLRPSAIRKHFNGHSSVTYASQGSSSSQRGSYYAVVTDDRENKIKERKGTRRGGAREQSPPPEEESSGGGSEPEESPMTWKVLAAGATIGGLVAVAGLGLEYKDQIRDALNYFTSVVDEWGPLGYAAYMAVYTALEVLAVPAIPLTMTAGVLFGAVPGTAMVSVSATTAATISFLIARYFAREKVQQWVRGNKRFSAVDSAISADGLKVVILLRLSPLLPLAASNYLYGLTGVSLGDYVLGSFLGMLPGTIAYVTVGDMGKAALQGGGDGGLGLGVWQGAAALGVTALAIGYVGKVAQRALADIEPAADEDA</sequence>
<evidence type="ECO:0000313" key="4">
    <source>
        <dbReference type="EMBL" id="JAC79160.1"/>
    </source>
</evidence>
<organism evidence="4">
    <name type="scientific">Tetraselmis sp. GSL018</name>
    <dbReference type="NCBI Taxonomy" id="582737"/>
    <lineage>
        <taxon>Eukaryota</taxon>
        <taxon>Viridiplantae</taxon>
        <taxon>Chlorophyta</taxon>
        <taxon>core chlorophytes</taxon>
        <taxon>Chlorodendrophyceae</taxon>
        <taxon>Chlorodendrales</taxon>
        <taxon>Chlorodendraceae</taxon>
        <taxon>Tetraselmis</taxon>
    </lineage>
</organism>
<keyword evidence="2" id="KW-1133">Transmembrane helix</keyword>
<gene>
    <name evidence="4" type="ORF">TSPGSL018_13376</name>
</gene>
<dbReference type="Pfam" id="PF09335">
    <property type="entry name" value="VTT_dom"/>
    <property type="match status" value="1"/>
</dbReference>
<keyword evidence="2" id="KW-0472">Membrane</keyword>
<name>A0A061S8H0_9CHLO</name>
<evidence type="ECO:0000256" key="1">
    <source>
        <dbReference type="SAM" id="MobiDB-lite"/>
    </source>
</evidence>
<dbReference type="PANTHER" id="PTHR46826">
    <property type="match status" value="1"/>
</dbReference>
<feature type="region of interest" description="Disordered" evidence="1">
    <location>
        <begin position="44"/>
        <end position="104"/>
    </location>
</feature>
<dbReference type="InterPro" id="IPR053240">
    <property type="entry name" value="VTT_domain"/>
</dbReference>
<feature type="transmembrane region" description="Helical" evidence="2">
    <location>
        <begin position="262"/>
        <end position="283"/>
    </location>
</feature>
<evidence type="ECO:0000259" key="3">
    <source>
        <dbReference type="Pfam" id="PF09335"/>
    </source>
</evidence>
<dbReference type="EMBL" id="GBEZ01006221">
    <property type="protein sequence ID" value="JAC79160.1"/>
    <property type="molecule type" value="Transcribed_RNA"/>
</dbReference>
<dbReference type="AlphaFoldDB" id="A0A061S8H0"/>
<feature type="compositionally biased region" description="Low complexity" evidence="1">
    <location>
        <begin position="44"/>
        <end position="62"/>
    </location>
</feature>